<evidence type="ECO:0000313" key="2">
    <source>
        <dbReference type="EMBL" id="KAK6361537.1"/>
    </source>
</evidence>
<dbReference type="Pfam" id="PF00646">
    <property type="entry name" value="F-box"/>
    <property type="match status" value="1"/>
</dbReference>
<dbReference type="Proteomes" id="UP001373714">
    <property type="component" value="Unassembled WGS sequence"/>
</dbReference>
<proteinExistence type="predicted"/>
<keyword evidence="3" id="KW-1185">Reference proteome</keyword>
<feature type="domain" description="F-box" evidence="1">
    <location>
        <begin position="49"/>
        <end position="81"/>
    </location>
</feature>
<dbReference type="AlphaFoldDB" id="A0AAV9VHT4"/>
<dbReference type="EMBL" id="JAVHNS010000002">
    <property type="protein sequence ID" value="KAK6361537.1"/>
    <property type="molecule type" value="Genomic_DNA"/>
</dbReference>
<name>A0AAV9VHT4_9PEZI</name>
<sequence>MTAFEFFTKLTPKLLKARVKSKQRSKPTAVLKENYVQQLQLPPEQSIFDILPNEIIITIVEHMQVRDRNSFSRCSTLCYRLSFPLRRSLVLTPDSIEKFQDGGVCQHLRSLIQSIRFGDSWVKDISQMPRANEIDDTFRNIEIDFDSLVTKIRVFTQALKLFPNAQELYISYMAPYNCEFNIYTAILRGMIGQPICNTLQRLEIQITRERNIRKLTHYWCATDWIPPEDPSYMDFYSKLSPANQEFLGKEQNNFTINKAMSEIVPKLPALTEARVVAHNLPMPMESFEASRFEKTAFYYLPLAFAPKFDKLRIETEQCQDQGYQGKGRFDYRCLSDAFAQIKDLKIINSHLEKGDLRSLVRCFPQLRRLDLQTIKRNPVFLTIEDYVLLRKLRNLEYTRLPWSCPRRSGSIPAEVMKKWVNGMVDNGLDRLQTVELLGSKYNASSYERTNIDLCFSVRRAEKSCMLDMCGATTKAEYADDKGRY</sequence>
<comment type="caution">
    <text evidence="2">The sequence shown here is derived from an EMBL/GenBank/DDBJ whole genome shotgun (WGS) entry which is preliminary data.</text>
</comment>
<organism evidence="2 3">
    <name type="scientific">Orbilia blumenaviensis</name>
    <dbReference type="NCBI Taxonomy" id="1796055"/>
    <lineage>
        <taxon>Eukaryota</taxon>
        <taxon>Fungi</taxon>
        <taxon>Dikarya</taxon>
        <taxon>Ascomycota</taxon>
        <taxon>Pezizomycotina</taxon>
        <taxon>Orbiliomycetes</taxon>
        <taxon>Orbiliales</taxon>
        <taxon>Orbiliaceae</taxon>
        <taxon>Orbilia</taxon>
    </lineage>
</organism>
<dbReference type="InterPro" id="IPR001810">
    <property type="entry name" value="F-box_dom"/>
</dbReference>
<accession>A0AAV9VHT4</accession>
<gene>
    <name evidence="2" type="ORF">TWF730_005257</name>
</gene>
<evidence type="ECO:0000259" key="1">
    <source>
        <dbReference type="Pfam" id="PF00646"/>
    </source>
</evidence>
<evidence type="ECO:0000313" key="3">
    <source>
        <dbReference type="Proteomes" id="UP001373714"/>
    </source>
</evidence>
<protein>
    <recommendedName>
        <fullName evidence="1">F-box domain-containing protein</fullName>
    </recommendedName>
</protein>
<reference evidence="2 3" key="1">
    <citation type="submission" date="2019-10" db="EMBL/GenBank/DDBJ databases">
        <authorList>
            <person name="Palmer J.M."/>
        </authorList>
    </citation>
    <scope>NUCLEOTIDE SEQUENCE [LARGE SCALE GENOMIC DNA]</scope>
    <source>
        <strain evidence="2 3">TWF730</strain>
    </source>
</reference>